<dbReference type="Gramene" id="MELO3C030304.2.1">
    <property type="protein sequence ID" value="MELO3C030304.2.1"/>
    <property type="gene ID" value="MELO3C030304.2"/>
</dbReference>
<name>A0A9I9E8L6_CUCME</name>
<dbReference type="EnsemblPlants" id="MELO3C030304.2.1">
    <property type="protein sequence ID" value="MELO3C030304.2.1"/>
    <property type="gene ID" value="MELO3C030304.2"/>
</dbReference>
<reference evidence="1" key="1">
    <citation type="submission" date="2023-03" db="UniProtKB">
        <authorList>
            <consortium name="EnsemblPlants"/>
        </authorList>
    </citation>
    <scope>IDENTIFICATION</scope>
</reference>
<organism evidence="1">
    <name type="scientific">Cucumis melo</name>
    <name type="common">Muskmelon</name>
    <dbReference type="NCBI Taxonomy" id="3656"/>
    <lineage>
        <taxon>Eukaryota</taxon>
        <taxon>Viridiplantae</taxon>
        <taxon>Streptophyta</taxon>
        <taxon>Embryophyta</taxon>
        <taxon>Tracheophyta</taxon>
        <taxon>Spermatophyta</taxon>
        <taxon>Magnoliopsida</taxon>
        <taxon>eudicotyledons</taxon>
        <taxon>Gunneridae</taxon>
        <taxon>Pentapetalae</taxon>
        <taxon>rosids</taxon>
        <taxon>fabids</taxon>
        <taxon>Cucurbitales</taxon>
        <taxon>Cucurbitaceae</taxon>
        <taxon>Benincaseae</taxon>
        <taxon>Cucumis</taxon>
    </lineage>
</organism>
<protein>
    <submittedName>
        <fullName evidence="1">Uncharacterized protein</fullName>
    </submittedName>
</protein>
<proteinExistence type="predicted"/>
<accession>A0A9I9E8L6</accession>
<dbReference type="AlphaFoldDB" id="A0A9I9E8L6"/>
<evidence type="ECO:0000313" key="1">
    <source>
        <dbReference type="EnsemblPlants" id="MELO3C030304.2.1"/>
    </source>
</evidence>
<sequence>MTQQTPHSETRKLACLRNNTANNRVLSLKFVLPVVENTDLFLREAFERRRDVLLILGHLGQSSARVLAGKHGVGTTGAVERTA</sequence>